<feature type="compositionally biased region" description="Basic and acidic residues" evidence="1">
    <location>
        <begin position="171"/>
        <end position="183"/>
    </location>
</feature>
<feature type="region of interest" description="Disordered" evidence="1">
    <location>
        <begin position="626"/>
        <end position="651"/>
    </location>
</feature>
<feature type="compositionally biased region" description="Polar residues" evidence="1">
    <location>
        <begin position="233"/>
        <end position="245"/>
    </location>
</feature>
<proteinExistence type="predicted"/>
<evidence type="ECO:0000313" key="2">
    <source>
        <dbReference type="EnsemblMetazoa" id="AFAF004224-PA"/>
    </source>
</evidence>
<evidence type="ECO:0000256" key="1">
    <source>
        <dbReference type="SAM" id="MobiDB-lite"/>
    </source>
</evidence>
<feature type="compositionally biased region" description="Basic and acidic residues" evidence="1">
    <location>
        <begin position="526"/>
        <end position="548"/>
    </location>
</feature>
<feature type="compositionally biased region" description="Pro residues" evidence="1">
    <location>
        <begin position="186"/>
        <end position="197"/>
    </location>
</feature>
<feature type="region of interest" description="Disordered" evidence="1">
    <location>
        <begin position="486"/>
        <end position="592"/>
    </location>
</feature>
<feature type="compositionally biased region" description="Pro residues" evidence="1">
    <location>
        <begin position="567"/>
        <end position="576"/>
    </location>
</feature>
<sequence>PVPVKGYGRQSRSRQPAGTRDRNAPPCCIDRDTLLKINRRPLQRRHRSCDNVWPPRSPSASSERRPPSPSGPTHRPSGETFAIDSRRYGSHDSIHFDERIRRQHKIEPLRTLFDRENVVLTDWGHRPDKNDNHVYGSDAPGTTATSGPAECLTPDVKGDCSSEDGAAVGSDYRRYRQAPEETLKTPTPPPPPPPPPRRYYLPMDKIVSGELEAMLRLFQDTSRTSPIPERRSITPSGKPQLQLSLQHERSKSAQGQARLQQDGIDSKPPLSGKHKSVTGRSTTPHRATPLLQRHATVTDVSALTVDDAVGAHHEFNLNSNTEPNLNIDRRWSPKPTPKQSCTPPPGGHSSPLTCDELRRSTTVPQPVEPVEVATDQLTTNYFDKQYPEPDGWSSLSAVNRFPVARWTPSPSVASNSTRFPLQADHTYDGDVSDTGHERPVHNYNEKLITDAATHRNADDTERHRCAWTASPELVCQRLSPGMSRYEPVGPGTHVAYPSCTGDHDENANDNLQRHHQQQQQQQENQPFHRADCNYDNKSVRSHYHREASTTDNAQLPDDAPPRTTVTPPLPPYPEPTVAPWRRQRARSGSSGSSVKINEIFEFPPPPPYPCDCETAGTAVDRCQRPTDTVNGSESDDACAGDTGRDYSTSEQINHPGARCMLSEDVATVKITAASPPPPDTVVNLTIFPSLKERTAVTDDDADDGSYLLTTVDLTGGDNDVTGVQTPAAGPNDADVDYFKANLTDDKTLDALASARVRSNFHEAPGKHDTDRARPTVSDHSNEPFSAAENRRNEGRVHDRRMISFTDGEFIFGPFDERSLEFGRFELLNDHTAGEAEAMTAVDEPTEQEGKIIVTTLPAAASSPTDRGIDAENNEPDDGGRQIAIRSDTTPTANAEDYRRWARFENGNVSPPLPQPPPTSRPSSPSSVLTANETAKRRTRGEDIEDIFEQLNHSLKVDGEETGDTSPVKETAPSKSALASQLVENVPVIERILDDLLTFSKQLLEQKQQLVERAKETDTVDANTAGNHVMAPAAKTNDDNLINLSASDDDAVGIDKSYEGPGVSIDGEDKNLVNNDDNHAGDVSAVPQREDPFANVAIFNWNPLDVYQQHGLFMIDPRFALADMRAAIPCTTLPTVPEEIDSNNRTCLEKTFPISDPSSTSELKTPALDCKMSPTSNVPMSTDRVGATVETTPVAHCYDQGHVRYPLGQDDQRELTALTDATNYAEGRELVQGYMQ</sequence>
<dbReference type="VEuPathDB" id="VectorBase:AFAF004224"/>
<feature type="compositionally biased region" description="Basic residues" evidence="1">
    <location>
        <begin position="37"/>
        <end position="47"/>
    </location>
</feature>
<feature type="region of interest" description="Disordered" evidence="1">
    <location>
        <begin position="1"/>
        <end position="89"/>
    </location>
</feature>
<feature type="region of interest" description="Disordered" evidence="1">
    <location>
        <begin position="760"/>
        <end position="793"/>
    </location>
</feature>
<dbReference type="EnsemblMetazoa" id="AFAF004224-RA">
    <property type="protein sequence ID" value="AFAF004224-PA"/>
    <property type="gene ID" value="AFAF004224"/>
</dbReference>
<reference evidence="2" key="2">
    <citation type="submission" date="2020-05" db="UniProtKB">
        <authorList>
            <consortium name="EnsemblMetazoa"/>
        </authorList>
    </citation>
    <scope>IDENTIFICATION</scope>
    <source>
        <strain evidence="2">FAR1</strain>
    </source>
</reference>
<dbReference type="AlphaFoldDB" id="A0A182Q6U7"/>
<feature type="region of interest" description="Disordered" evidence="1">
    <location>
        <begin position="314"/>
        <end position="353"/>
    </location>
</feature>
<feature type="region of interest" description="Disordered" evidence="1">
    <location>
        <begin position="858"/>
        <end position="940"/>
    </location>
</feature>
<organism evidence="2 3">
    <name type="scientific">Anopheles farauti</name>
    <dbReference type="NCBI Taxonomy" id="69004"/>
    <lineage>
        <taxon>Eukaryota</taxon>
        <taxon>Metazoa</taxon>
        <taxon>Ecdysozoa</taxon>
        <taxon>Arthropoda</taxon>
        <taxon>Hexapoda</taxon>
        <taxon>Insecta</taxon>
        <taxon>Pterygota</taxon>
        <taxon>Neoptera</taxon>
        <taxon>Endopterygota</taxon>
        <taxon>Diptera</taxon>
        <taxon>Nematocera</taxon>
        <taxon>Culicoidea</taxon>
        <taxon>Culicidae</taxon>
        <taxon>Anophelinae</taxon>
        <taxon>Anopheles</taxon>
    </lineage>
</organism>
<feature type="compositionally biased region" description="Pro residues" evidence="1">
    <location>
        <begin position="910"/>
        <end position="919"/>
    </location>
</feature>
<feature type="region of interest" description="Disordered" evidence="1">
    <location>
        <begin position="952"/>
        <end position="972"/>
    </location>
</feature>
<name>A0A182Q6U7_9DIPT</name>
<feature type="compositionally biased region" description="Basic and acidic residues" evidence="1">
    <location>
        <begin position="760"/>
        <end position="773"/>
    </location>
</feature>
<feature type="region of interest" description="Disordered" evidence="1">
    <location>
        <begin position="1152"/>
        <end position="1181"/>
    </location>
</feature>
<evidence type="ECO:0000313" key="3">
    <source>
        <dbReference type="Proteomes" id="UP000075886"/>
    </source>
</evidence>
<protein>
    <submittedName>
        <fullName evidence="2">Uncharacterized protein</fullName>
    </submittedName>
</protein>
<accession>A0A182Q6U7</accession>
<feature type="region of interest" description="Disordered" evidence="1">
    <location>
        <begin position="124"/>
        <end position="200"/>
    </location>
</feature>
<dbReference type="EMBL" id="AXCN02000445">
    <property type="status" value="NOT_ANNOTATED_CDS"/>
    <property type="molecule type" value="Genomic_DNA"/>
</dbReference>
<keyword evidence="3" id="KW-1185">Reference proteome</keyword>
<feature type="region of interest" description="Disordered" evidence="1">
    <location>
        <begin position="220"/>
        <end position="289"/>
    </location>
</feature>
<feature type="compositionally biased region" description="Basic and acidic residues" evidence="1">
    <location>
        <begin position="19"/>
        <end position="34"/>
    </location>
</feature>
<dbReference type="Proteomes" id="UP000075886">
    <property type="component" value="Unassembled WGS sequence"/>
</dbReference>
<reference evidence="3" key="1">
    <citation type="submission" date="2014-01" db="EMBL/GenBank/DDBJ databases">
        <title>The Genome Sequence of Anopheles farauti FAR1 (V2).</title>
        <authorList>
            <consortium name="The Broad Institute Genomics Platform"/>
            <person name="Neafsey D.E."/>
            <person name="Besansky N."/>
            <person name="Howell P."/>
            <person name="Walton C."/>
            <person name="Young S.K."/>
            <person name="Zeng Q."/>
            <person name="Gargeya S."/>
            <person name="Fitzgerald M."/>
            <person name="Haas B."/>
            <person name="Abouelleil A."/>
            <person name="Allen A.W."/>
            <person name="Alvarado L."/>
            <person name="Arachchi H.M."/>
            <person name="Berlin A.M."/>
            <person name="Chapman S.B."/>
            <person name="Gainer-Dewar J."/>
            <person name="Goldberg J."/>
            <person name="Griggs A."/>
            <person name="Gujja S."/>
            <person name="Hansen M."/>
            <person name="Howarth C."/>
            <person name="Imamovic A."/>
            <person name="Ireland A."/>
            <person name="Larimer J."/>
            <person name="McCowan C."/>
            <person name="Murphy C."/>
            <person name="Pearson M."/>
            <person name="Poon T.W."/>
            <person name="Priest M."/>
            <person name="Roberts A."/>
            <person name="Saif S."/>
            <person name="Shea T."/>
            <person name="Sisk P."/>
            <person name="Sykes S."/>
            <person name="Wortman J."/>
            <person name="Nusbaum C."/>
            <person name="Birren B."/>
        </authorList>
    </citation>
    <scope>NUCLEOTIDE SEQUENCE [LARGE SCALE GENOMIC DNA]</scope>
    <source>
        <strain evidence="3">FAR1</strain>
    </source>
</reference>